<evidence type="ECO:0000313" key="3">
    <source>
        <dbReference type="EMBL" id="KAJ9604880.1"/>
    </source>
</evidence>
<dbReference type="CDD" id="cd00531">
    <property type="entry name" value="NTF2_like"/>
    <property type="match status" value="1"/>
</dbReference>
<dbReference type="InterPro" id="IPR037401">
    <property type="entry name" value="SnoaL-like"/>
</dbReference>
<reference evidence="3" key="1">
    <citation type="submission" date="2022-10" db="EMBL/GenBank/DDBJ databases">
        <title>Culturing micro-colonial fungi from biological soil crusts in the Mojave desert and describing Neophaeococcomyces mojavensis, and introducing the new genera and species Taxawa tesnikishii.</title>
        <authorList>
            <person name="Kurbessoian T."/>
            <person name="Stajich J.E."/>
        </authorList>
    </citation>
    <scope>NUCLEOTIDE SEQUENCE</scope>
    <source>
        <strain evidence="3">TK_41</strain>
    </source>
</reference>
<gene>
    <name evidence="3" type="ORF">H2200_010995</name>
</gene>
<dbReference type="AlphaFoldDB" id="A0AA39CDZ9"/>
<dbReference type="EMBL" id="JAPDRK010000018">
    <property type="protein sequence ID" value="KAJ9604880.1"/>
    <property type="molecule type" value="Genomic_DNA"/>
</dbReference>
<evidence type="ECO:0000259" key="2">
    <source>
        <dbReference type="Pfam" id="PF13577"/>
    </source>
</evidence>
<keyword evidence="4" id="KW-1185">Reference proteome</keyword>
<comment type="caution">
    <text evidence="3">The sequence shown here is derived from an EMBL/GenBank/DDBJ whole genome shotgun (WGS) entry which is preliminary data.</text>
</comment>
<feature type="chain" id="PRO_5041383603" description="SnoaL-like domain-containing protein" evidence="1">
    <location>
        <begin position="25"/>
        <end position="179"/>
    </location>
</feature>
<dbReference type="Pfam" id="PF13577">
    <property type="entry name" value="SnoaL_4"/>
    <property type="match status" value="1"/>
</dbReference>
<name>A0AA39CDZ9_9EURO</name>
<keyword evidence="1" id="KW-0732">Signal</keyword>
<feature type="signal peptide" evidence="1">
    <location>
        <begin position="1"/>
        <end position="24"/>
    </location>
</feature>
<sequence>MARLHSSLVVLLTLTFFELRLANSSPIAWTDWSPQSPSPETYTSIQNTLSLFSIAYDTKQLSLLDQVFTPTATTNFTGNAVQSGVPAITDFLQSTIIPGGSQHASSTVHVNQTGPATANVISYLSAIFFGSASTQGLAYQNFGYYEDQMVKQNGKWLVQNRVIHNYGGIGNISVVPGAS</sequence>
<dbReference type="Proteomes" id="UP001172673">
    <property type="component" value="Unassembled WGS sequence"/>
</dbReference>
<evidence type="ECO:0000313" key="4">
    <source>
        <dbReference type="Proteomes" id="UP001172673"/>
    </source>
</evidence>
<feature type="domain" description="SnoaL-like" evidence="2">
    <location>
        <begin position="40"/>
        <end position="161"/>
    </location>
</feature>
<organism evidence="3 4">
    <name type="scientific">Cladophialophora chaetospira</name>
    <dbReference type="NCBI Taxonomy" id="386627"/>
    <lineage>
        <taxon>Eukaryota</taxon>
        <taxon>Fungi</taxon>
        <taxon>Dikarya</taxon>
        <taxon>Ascomycota</taxon>
        <taxon>Pezizomycotina</taxon>
        <taxon>Eurotiomycetes</taxon>
        <taxon>Chaetothyriomycetidae</taxon>
        <taxon>Chaetothyriales</taxon>
        <taxon>Herpotrichiellaceae</taxon>
        <taxon>Cladophialophora</taxon>
    </lineage>
</organism>
<proteinExistence type="predicted"/>
<evidence type="ECO:0000256" key="1">
    <source>
        <dbReference type="SAM" id="SignalP"/>
    </source>
</evidence>
<dbReference type="SUPFAM" id="SSF54427">
    <property type="entry name" value="NTF2-like"/>
    <property type="match status" value="1"/>
</dbReference>
<protein>
    <recommendedName>
        <fullName evidence="2">SnoaL-like domain-containing protein</fullName>
    </recommendedName>
</protein>
<accession>A0AA39CDZ9</accession>
<dbReference type="InterPro" id="IPR032710">
    <property type="entry name" value="NTF2-like_dom_sf"/>
</dbReference>
<dbReference type="Gene3D" id="3.10.450.50">
    <property type="match status" value="1"/>
</dbReference>